<organism evidence="6 7">
    <name type="scientific">Metamycoplasma auris 15026</name>
    <dbReference type="NCBI Taxonomy" id="1188233"/>
    <lineage>
        <taxon>Bacteria</taxon>
        <taxon>Bacillati</taxon>
        <taxon>Mycoplasmatota</taxon>
        <taxon>Mycoplasmoidales</taxon>
        <taxon>Metamycoplasmataceae</taxon>
        <taxon>Metamycoplasma</taxon>
    </lineage>
</organism>
<dbReference type="Gene3D" id="3.40.50.300">
    <property type="entry name" value="P-loop containing nucleotide triphosphate hydrolases"/>
    <property type="match status" value="1"/>
</dbReference>
<accession>N9TTA7</accession>
<evidence type="ECO:0000313" key="7">
    <source>
        <dbReference type="Proteomes" id="UP000013131"/>
    </source>
</evidence>
<evidence type="ECO:0000259" key="5">
    <source>
        <dbReference type="PROSITE" id="PS50893"/>
    </source>
</evidence>
<dbReference type="PANTHER" id="PTHR42711:SF5">
    <property type="entry name" value="ABC TRANSPORTER ATP-BINDING PROTEIN NATA"/>
    <property type="match status" value="1"/>
</dbReference>
<dbReference type="RefSeq" id="WP_004422987.1">
    <property type="nucleotide sequence ID" value="NZ_AORI01000001.1"/>
</dbReference>
<sequence>MSLIEIKNVTKKYGNKLVLGPINLSIKKGTSVAIFGANGAGKSTLVEIIANTKNPTTGEVIYAFPKEKIPYKIGISFQSQVYPNFINVKELIKFYQTLYKGIIDKEYFNQMIEKFNLKELFKQKINALSGGQRQRLNLFVSLFNNPEIYIGDEITTGLDVENQLEIINLLKQEIKNKGMTLILVSHNLNEIKELCERVIFLDHGQIIDDTSVQDILKQNETLLDYYLKKINSNKKEGK</sequence>
<dbReference type="InterPro" id="IPR003439">
    <property type="entry name" value="ABC_transporter-like_ATP-bd"/>
</dbReference>
<dbReference type="STRING" id="1188233.MAU_0070"/>
<evidence type="ECO:0000313" key="6">
    <source>
        <dbReference type="EMBL" id="ENY69295.1"/>
    </source>
</evidence>
<dbReference type="InterPro" id="IPR050763">
    <property type="entry name" value="ABC_transporter_ATP-binding"/>
</dbReference>
<dbReference type="OrthoDB" id="9806149at2"/>
<keyword evidence="4" id="KW-0067">ATP-binding</keyword>
<keyword evidence="7" id="KW-1185">Reference proteome</keyword>
<dbReference type="AlphaFoldDB" id="N9TTA7"/>
<dbReference type="PROSITE" id="PS50893">
    <property type="entry name" value="ABC_TRANSPORTER_2"/>
    <property type="match status" value="1"/>
</dbReference>
<name>N9TTA7_9BACT</name>
<dbReference type="InterPro" id="IPR003593">
    <property type="entry name" value="AAA+_ATPase"/>
</dbReference>
<dbReference type="GO" id="GO:0005524">
    <property type="term" value="F:ATP binding"/>
    <property type="evidence" value="ECO:0007669"/>
    <property type="project" value="UniProtKB-KW"/>
</dbReference>
<dbReference type="CDD" id="cd03230">
    <property type="entry name" value="ABC_DR_subfamily_A"/>
    <property type="match status" value="1"/>
</dbReference>
<protein>
    <submittedName>
        <fullName evidence="6">ABC transporter, ATP binding protein</fullName>
    </submittedName>
</protein>
<dbReference type="SUPFAM" id="SSF52540">
    <property type="entry name" value="P-loop containing nucleoside triphosphate hydrolases"/>
    <property type="match status" value="1"/>
</dbReference>
<evidence type="ECO:0000256" key="1">
    <source>
        <dbReference type="ARBA" id="ARBA00005417"/>
    </source>
</evidence>
<dbReference type="PANTHER" id="PTHR42711">
    <property type="entry name" value="ABC TRANSPORTER ATP-BINDING PROTEIN"/>
    <property type="match status" value="1"/>
</dbReference>
<dbReference type="Proteomes" id="UP000013131">
    <property type="component" value="Unassembled WGS sequence"/>
</dbReference>
<dbReference type="EMBL" id="AORI01000001">
    <property type="protein sequence ID" value="ENY69295.1"/>
    <property type="molecule type" value="Genomic_DNA"/>
</dbReference>
<proteinExistence type="inferred from homology"/>
<dbReference type="Pfam" id="PF00005">
    <property type="entry name" value="ABC_tran"/>
    <property type="match status" value="1"/>
</dbReference>
<dbReference type="PATRIC" id="fig|1188233.3.peg.7"/>
<dbReference type="InterPro" id="IPR027417">
    <property type="entry name" value="P-loop_NTPase"/>
</dbReference>
<feature type="domain" description="ABC transporter" evidence="5">
    <location>
        <begin position="4"/>
        <end position="228"/>
    </location>
</feature>
<reference evidence="6 7" key="1">
    <citation type="journal article" date="2013" name="Genome Announc.">
        <title>Draft Genome Sequences of Mycoplasma auris and Mycoplasma yeatsii, Two Species of the Ear Canal of Caprinae.</title>
        <authorList>
            <person name="Dordet-Frisoni E."/>
            <person name="Baranowski E."/>
            <person name="Barre A."/>
            <person name="Blanchard A."/>
            <person name="Breton M."/>
            <person name="Couture C."/>
            <person name="Dupuy V."/>
            <person name="Gaurivaud P."/>
            <person name="Jacob D."/>
            <person name="Lemaitre C."/>
            <person name="Manso-Silvan L."/>
            <person name="Nikolski M."/>
            <person name="Nouvel L.X."/>
            <person name="Poumarat F."/>
            <person name="Sirand-Pugnet P."/>
            <person name="Thebault P."/>
            <person name="Theil S."/>
            <person name="Thiaucourt F."/>
            <person name="Citti C."/>
            <person name="Tardy F."/>
        </authorList>
    </citation>
    <scope>NUCLEOTIDE SEQUENCE [LARGE SCALE GENOMIC DNA]</scope>
    <source>
        <strain evidence="6 7">15026</strain>
    </source>
</reference>
<dbReference type="SMART" id="SM00382">
    <property type="entry name" value="AAA"/>
    <property type="match status" value="1"/>
</dbReference>
<dbReference type="GO" id="GO:0016887">
    <property type="term" value="F:ATP hydrolysis activity"/>
    <property type="evidence" value="ECO:0007669"/>
    <property type="project" value="InterPro"/>
</dbReference>
<keyword evidence="2" id="KW-0813">Transport</keyword>
<gene>
    <name evidence="6" type="ORF">MAU_0070</name>
</gene>
<keyword evidence="3" id="KW-0547">Nucleotide-binding</keyword>
<evidence type="ECO:0000256" key="3">
    <source>
        <dbReference type="ARBA" id="ARBA00022741"/>
    </source>
</evidence>
<evidence type="ECO:0000256" key="2">
    <source>
        <dbReference type="ARBA" id="ARBA00022448"/>
    </source>
</evidence>
<evidence type="ECO:0000256" key="4">
    <source>
        <dbReference type="ARBA" id="ARBA00022840"/>
    </source>
</evidence>
<comment type="similarity">
    <text evidence="1">Belongs to the ABC transporter superfamily.</text>
</comment>
<comment type="caution">
    <text evidence="6">The sequence shown here is derived from an EMBL/GenBank/DDBJ whole genome shotgun (WGS) entry which is preliminary data.</text>
</comment>
<dbReference type="eggNOG" id="COG1131">
    <property type="taxonomic scope" value="Bacteria"/>
</dbReference>